<organism evidence="1 2">
    <name type="scientific">Talaromyces stipitatus (strain ATCC 10500 / CBS 375.48 / QM 6759 / NRRL 1006)</name>
    <name type="common">Penicillium stipitatum</name>
    <dbReference type="NCBI Taxonomy" id="441959"/>
    <lineage>
        <taxon>Eukaryota</taxon>
        <taxon>Fungi</taxon>
        <taxon>Dikarya</taxon>
        <taxon>Ascomycota</taxon>
        <taxon>Pezizomycotina</taxon>
        <taxon>Eurotiomycetes</taxon>
        <taxon>Eurotiomycetidae</taxon>
        <taxon>Eurotiales</taxon>
        <taxon>Trichocomaceae</taxon>
        <taxon>Talaromyces</taxon>
        <taxon>Talaromyces sect. Talaromyces</taxon>
    </lineage>
</organism>
<dbReference type="Proteomes" id="UP000001745">
    <property type="component" value="Unassembled WGS sequence"/>
</dbReference>
<dbReference type="InParanoid" id="B8M062"/>
<evidence type="ECO:0000313" key="2">
    <source>
        <dbReference type="Proteomes" id="UP000001745"/>
    </source>
</evidence>
<protein>
    <submittedName>
        <fullName evidence="1">Uncharacterized protein</fullName>
    </submittedName>
</protein>
<evidence type="ECO:0000313" key="1">
    <source>
        <dbReference type="EMBL" id="EED21159.1"/>
    </source>
</evidence>
<keyword evidence="2" id="KW-1185">Reference proteome</keyword>
<dbReference type="GeneID" id="8101484"/>
<reference evidence="2" key="1">
    <citation type="journal article" date="2015" name="Genome Announc.">
        <title>Genome sequence of the AIDS-associated pathogen Penicillium marneffei (ATCC18224) and its near taxonomic relative Talaromyces stipitatus (ATCC10500).</title>
        <authorList>
            <person name="Nierman W.C."/>
            <person name="Fedorova-Abrams N.D."/>
            <person name="Andrianopoulos A."/>
        </authorList>
    </citation>
    <scope>NUCLEOTIDE SEQUENCE [LARGE SCALE GENOMIC DNA]</scope>
    <source>
        <strain evidence="2">ATCC 10500 / CBS 375.48 / QM 6759 / NRRL 1006</strain>
    </source>
</reference>
<dbReference type="AlphaFoldDB" id="B8M062"/>
<dbReference type="RefSeq" id="XP_002478122.1">
    <property type="nucleotide sequence ID" value="XM_002478077.1"/>
</dbReference>
<dbReference type="PhylomeDB" id="B8M062"/>
<name>B8M062_TALSN</name>
<dbReference type="VEuPathDB" id="FungiDB:TSTA_083910"/>
<proteinExistence type="predicted"/>
<dbReference type="HOGENOM" id="CLU_1687898_0_0_1"/>
<dbReference type="OrthoDB" id="4224834at2759"/>
<accession>B8M062</accession>
<sequence length="156" mass="17486">MAPIRHPLQDIQGNNQALAKKSCSKDAACEEDESELFEIDHPFIIPIEMYLSVQSYPYDIKTTFYITTFFEPSLPAILELIQSSLGDPTALDAYFDWAYVGGIEVMPTVFIDVPPGTVTDWADLESRIRELLARGASKLGIVVNVQFQLKDVEDII</sequence>
<dbReference type="EMBL" id="EQ962653">
    <property type="protein sequence ID" value="EED21159.1"/>
    <property type="molecule type" value="Genomic_DNA"/>
</dbReference>
<gene>
    <name evidence="1" type="ORF">TSTA_083910</name>
</gene>